<dbReference type="PIRSF" id="PIRSF006054">
    <property type="entry name" value="UCP006054"/>
    <property type="match status" value="1"/>
</dbReference>
<gene>
    <name evidence="3" type="ORF">NCTC9836_01893</name>
</gene>
<dbReference type="PANTHER" id="PTHR30501:SF2">
    <property type="entry name" value="UPF0597 PROTEIN YHAM"/>
    <property type="match status" value="1"/>
</dbReference>
<organism evidence="3 4">
    <name type="scientific">Clostridium putrefaciens</name>
    <dbReference type="NCBI Taxonomy" id="99675"/>
    <lineage>
        <taxon>Bacteria</taxon>
        <taxon>Bacillati</taxon>
        <taxon>Bacillota</taxon>
        <taxon>Clostridia</taxon>
        <taxon>Eubacteriales</taxon>
        <taxon>Clostridiaceae</taxon>
        <taxon>Clostridium</taxon>
    </lineage>
</organism>
<sequence length="424" mass="45280">MDNNIYIELLKREVVPALGCTEPIAIAYATSKCKELLKDEIESINLFLSANIIKNALGVGIPGTGMIGIDIAAALGFIGGDSKLELQVLNNVTKEHIDTAKSMVAQGKIKIELKENCDKLYIETHCKTKDHIAKVIISGNHKNIVKIELDENIILDNINSELKNEDCNIGRKITVESIYNFATNVEFKSIEFLLEGAKMNKLVSIEGLQGDYGLNVGKRLFNSTSIVLGGDSLQNRMVASTAAASDARMSGCTMPIMTTSGSGNQGITATIPSVILSDELKKDDEELARALAISNLITIHVKSYIGRLSALCGAGIAASIGSSAAITYLLDGDIKNIKYAIKNMIGNISGMICDGAKTTCSLKIATGINAAIQCATLALKDVEPKESQGIVGIDVERSIQSLGILGVEGMEDTDKTILNIMLNK</sequence>
<dbReference type="PANTHER" id="PTHR30501">
    <property type="entry name" value="UPF0597 PROTEIN YHAM"/>
    <property type="match status" value="1"/>
</dbReference>
<dbReference type="InterPro" id="IPR021144">
    <property type="entry name" value="UPF0597"/>
</dbReference>
<dbReference type="EMBL" id="UFWZ01000001">
    <property type="protein sequence ID" value="SUY47559.1"/>
    <property type="molecule type" value="Genomic_DNA"/>
</dbReference>
<dbReference type="GO" id="GO:0019450">
    <property type="term" value="P:L-cysteine catabolic process to pyruvate"/>
    <property type="evidence" value="ECO:0007669"/>
    <property type="project" value="TreeGrafter"/>
</dbReference>
<evidence type="ECO:0000256" key="1">
    <source>
        <dbReference type="HAMAP-Rule" id="MF_01845"/>
    </source>
</evidence>
<dbReference type="InterPro" id="IPR005130">
    <property type="entry name" value="Ser_deHydtase-like_asu"/>
</dbReference>
<protein>
    <recommendedName>
        <fullName evidence="1">UPF0597 protein NCTC9836_01893</fullName>
    </recommendedName>
</protein>
<evidence type="ECO:0000313" key="4">
    <source>
        <dbReference type="Proteomes" id="UP000254664"/>
    </source>
</evidence>
<evidence type="ECO:0000259" key="2">
    <source>
        <dbReference type="Pfam" id="PF03313"/>
    </source>
</evidence>
<name>A0A381J983_9CLOT</name>
<proteinExistence type="inferred from homology"/>
<dbReference type="HAMAP" id="MF_01845">
    <property type="entry name" value="UPF0597"/>
    <property type="match status" value="1"/>
</dbReference>
<evidence type="ECO:0000313" key="3">
    <source>
        <dbReference type="EMBL" id="SUY47559.1"/>
    </source>
</evidence>
<reference evidence="3 4" key="1">
    <citation type="submission" date="2018-06" db="EMBL/GenBank/DDBJ databases">
        <authorList>
            <consortium name="Pathogen Informatics"/>
            <person name="Doyle S."/>
        </authorList>
    </citation>
    <scope>NUCLEOTIDE SEQUENCE [LARGE SCALE GENOMIC DNA]</scope>
    <source>
        <strain evidence="3 4">NCTC9836</strain>
    </source>
</reference>
<accession>A0A381J983</accession>
<keyword evidence="4" id="KW-1185">Reference proteome</keyword>
<dbReference type="OrthoDB" id="41906at2"/>
<dbReference type="Proteomes" id="UP000254664">
    <property type="component" value="Unassembled WGS sequence"/>
</dbReference>
<comment type="similarity">
    <text evidence="1">Belongs to the UPF0597 family.</text>
</comment>
<dbReference type="RefSeq" id="WP_115641508.1">
    <property type="nucleotide sequence ID" value="NZ_UFWZ01000001.1"/>
</dbReference>
<dbReference type="AlphaFoldDB" id="A0A381J983"/>
<dbReference type="GO" id="GO:0080146">
    <property type="term" value="F:L-cysteine desulfhydrase activity"/>
    <property type="evidence" value="ECO:0007669"/>
    <property type="project" value="TreeGrafter"/>
</dbReference>
<dbReference type="Pfam" id="PF03313">
    <property type="entry name" value="SDH_alpha"/>
    <property type="match status" value="1"/>
</dbReference>
<feature type="domain" description="Serine dehydratase-like alpha subunit" evidence="2">
    <location>
        <begin position="85"/>
        <end position="419"/>
    </location>
</feature>